<evidence type="ECO:0000313" key="1">
    <source>
        <dbReference type="EMBL" id="KYF64295.1"/>
    </source>
</evidence>
<gene>
    <name evidence="1" type="ORF">BE04_22870</name>
</gene>
<dbReference type="AlphaFoldDB" id="A0A150Q8I8"/>
<dbReference type="Gene3D" id="1.20.120.330">
    <property type="entry name" value="Nucleotidyltransferases domain 2"/>
    <property type="match status" value="1"/>
</dbReference>
<reference evidence="1 2" key="1">
    <citation type="submission" date="2014-02" db="EMBL/GenBank/DDBJ databases">
        <title>The small core and large imbalanced accessory genome model reveals a collaborative survival strategy of Sorangium cellulosum strains in nature.</title>
        <authorList>
            <person name="Han K."/>
            <person name="Peng R."/>
            <person name="Blom J."/>
            <person name="Li Y.-Z."/>
        </authorList>
    </citation>
    <scope>NUCLEOTIDE SEQUENCE [LARGE SCALE GENOMIC DNA]</scope>
    <source>
        <strain evidence="1 2">So0157-18</strain>
    </source>
</reference>
<organism evidence="1 2">
    <name type="scientific">Sorangium cellulosum</name>
    <name type="common">Polyangium cellulosum</name>
    <dbReference type="NCBI Taxonomy" id="56"/>
    <lineage>
        <taxon>Bacteria</taxon>
        <taxon>Pseudomonadati</taxon>
        <taxon>Myxococcota</taxon>
        <taxon>Polyangia</taxon>
        <taxon>Polyangiales</taxon>
        <taxon>Polyangiaceae</taxon>
        <taxon>Sorangium</taxon>
    </lineage>
</organism>
<proteinExistence type="predicted"/>
<protein>
    <submittedName>
        <fullName evidence="1">Uncharacterized protein</fullName>
    </submittedName>
</protein>
<sequence length="124" mass="14073">MQRSVKSLAAALENRPGVETALADLVRALRPEQPRKEGELSGDLPAVPGELKKIAKAFVSLQEARHGADYDPKWRATRKEALRLIEEAEQAFTSWNAIKERKADQAITNLYLLCLFTFRRVRDR</sequence>
<name>A0A150Q8I8_SORCE</name>
<dbReference type="Proteomes" id="UP000075604">
    <property type="component" value="Unassembled WGS sequence"/>
</dbReference>
<accession>A0A150Q8I8</accession>
<dbReference type="EMBL" id="JELX01000529">
    <property type="protein sequence ID" value="KYF64295.1"/>
    <property type="molecule type" value="Genomic_DNA"/>
</dbReference>
<evidence type="ECO:0000313" key="2">
    <source>
        <dbReference type="Proteomes" id="UP000075604"/>
    </source>
</evidence>
<comment type="caution">
    <text evidence="1">The sequence shown here is derived from an EMBL/GenBank/DDBJ whole genome shotgun (WGS) entry which is preliminary data.</text>
</comment>